<dbReference type="AlphaFoldDB" id="X1I2E4"/>
<dbReference type="Gene3D" id="3.40.50.11720">
    <property type="entry name" value="3-Deoxy-D-manno-octulosonic-acid transferase, N-terminal domain"/>
    <property type="match status" value="1"/>
</dbReference>
<evidence type="ECO:0000259" key="2">
    <source>
        <dbReference type="Pfam" id="PF04413"/>
    </source>
</evidence>
<dbReference type="EMBL" id="BARU01018035">
    <property type="protein sequence ID" value="GAH51733.1"/>
    <property type="molecule type" value="Genomic_DNA"/>
</dbReference>
<organism evidence="3">
    <name type="scientific">marine sediment metagenome</name>
    <dbReference type="NCBI Taxonomy" id="412755"/>
    <lineage>
        <taxon>unclassified sequences</taxon>
        <taxon>metagenomes</taxon>
        <taxon>ecological metagenomes</taxon>
    </lineage>
</organism>
<protein>
    <recommendedName>
        <fullName evidence="2">3-deoxy-D-manno-octulosonic-acid transferase N-terminal domain-containing protein</fullName>
    </recommendedName>
</protein>
<dbReference type="InterPro" id="IPR039901">
    <property type="entry name" value="Kdotransferase"/>
</dbReference>
<dbReference type="InterPro" id="IPR007507">
    <property type="entry name" value="Glycos_transf_N"/>
</dbReference>
<dbReference type="GO" id="GO:0009245">
    <property type="term" value="P:lipid A biosynthetic process"/>
    <property type="evidence" value="ECO:0007669"/>
    <property type="project" value="TreeGrafter"/>
</dbReference>
<dbReference type="PANTHER" id="PTHR42755:SF1">
    <property type="entry name" value="3-DEOXY-D-MANNO-OCTULOSONIC ACID TRANSFERASE, MITOCHONDRIAL-RELATED"/>
    <property type="match status" value="1"/>
</dbReference>
<dbReference type="GO" id="GO:0005886">
    <property type="term" value="C:plasma membrane"/>
    <property type="evidence" value="ECO:0007669"/>
    <property type="project" value="TreeGrafter"/>
</dbReference>
<accession>X1I2E4</accession>
<evidence type="ECO:0000313" key="3">
    <source>
        <dbReference type="EMBL" id="GAH51733.1"/>
    </source>
</evidence>
<dbReference type="PANTHER" id="PTHR42755">
    <property type="entry name" value="3-DEOXY-MANNO-OCTULOSONATE CYTIDYLYLTRANSFERASE"/>
    <property type="match status" value="1"/>
</dbReference>
<gene>
    <name evidence="3" type="ORF">S03H2_29850</name>
</gene>
<comment type="caution">
    <text evidence="3">The sequence shown here is derived from an EMBL/GenBank/DDBJ whole genome shotgun (WGS) entry which is preliminary data.</text>
</comment>
<dbReference type="Pfam" id="PF04413">
    <property type="entry name" value="Glycos_transf_N"/>
    <property type="match status" value="1"/>
</dbReference>
<evidence type="ECO:0000256" key="1">
    <source>
        <dbReference type="ARBA" id="ARBA00022679"/>
    </source>
</evidence>
<dbReference type="Gene3D" id="3.40.50.2000">
    <property type="entry name" value="Glycogen Phosphorylase B"/>
    <property type="match status" value="1"/>
</dbReference>
<sequence length="218" mass="24898">RGIKIVLANGRLSDRTFKRYLHMKSLSQRLFNQIDIFFPKSKDEEQKFLKLGIKKAKINIVGSLKSDNSHPVPFTRSFLSIPSHKSVIVAGSVRKGEEEIIIRIFKALREDFNETYLIIAPRHLNRVSEIENILRKENLKYMKRTEKNSYNEEDVLILDTMGELRNVYSVADIAFVGGTLLPYGGHNLVEPAFFGVPILFGPYISNTKECALELVILS</sequence>
<keyword evidence="1" id="KW-0808">Transferase</keyword>
<dbReference type="GO" id="GO:0016740">
    <property type="term" value="F:transferase activity"/>
    <property type="evidence" value="ECO:0007669"/>
    <property type="project" value="UniProtKB-KW"/>
</dbReference>
<reference evidence="3" key="1">
    <citation type="journal article" date="2014" name="Front. Microbiol.">
        <title>High frequency of phylogenetically diverse reductive dehalogenase-homologous genes in deep subseafloor sedimentary metagenomes.</title>
        <authorList>
            <person name="Kawai M."/>
            <person name="Futagami T."/>
            <person name="Toyoda A."/>
            <person name="Takaki Y."/>
            <person name="Nishi S."/>
            <person name="Hori S."/>
            <person name="Arai W."/>
            <person name="Tsubouchi T."/>
            <person name="Morono Y."/>
            <person name="Uchiyama I."/>
            <person name="Ito T."/>
            <person name="Fujiyama A."/>
            <person name="Inagaki F."/>
            <person name="Takami H."/>
        </authorList>
    </citation>
    <scope>NUCLEOTIDE SEQUENCE</scope>
    <source>
        <strain evidence="3">Expedition CK06-06</strain>
    </source>
</reference>
<dbReference type="InterPro" id="IPR038107">
    <property type="entry name" value="Glycos_transf_N_sf"/>
</dbReference>
<proteinExistence type="predicted"/>
<dbReference type="SUPFAM" id="SSF53756">
    <property type="entry name" value="UDP-Glycosyltransferase/glycogen phosphorylase"/>
    <property type="match status" value="1"/>
</dbReference>
<name>X1I2E4_9ZZZZ</name>
<feature type="domain" description="3-deoxy-D-manno-octulosonic-acid transferase N-terminal" evidence="2">
    <location>
        <begin position="1"/>
        <end position="67"/>
    </location>
</feature>
<feature type="non-terminal residue" evidence="3">
    <location>
        <position position="1"/>
    </location>
</feature>